<dbReference type="KEGG" id="gtt:GUITHDRAFT_109042"/>
<feature type="compositionally biased region" description="Basic and acidic residues" evidence="1">
    <location>
        <begin position="427"/>
        <end position="465"/>
    </location>
</feature>
<dbReference type="RefSeq" id="XP_005831976.1">
    <property type="nucleotide sequence ID" value="XM_005831919.1"/>
</dbReference>
<evidence type="ECO:0000256" key="2">
    <source>
        <dbReference type="SAM" id="SignalP"/>
    </source>
</evidence>
<name>L1J8Z3_GUITC</name>
<dbReference type="EMBL" id="JH993001">
    <property type="protein sequence ID" value="EKX44996.1"/>
    <property type="molecule type" value="Genomic_DNA"/>
</dbReference>
<feature type="chain" id="PRO_5008771051" evidence="2">
    <location>
        <begin position="20"/>
        <end position="607"/>
    </location>
</feature>
<reference evidence="3 5" key="1">
    <citation type="journal article" date="2012" name="Nature">
        <title>Algal genomes reveal evolutionary mosaicism and the fate of nucleomorphs.</title>
        <authorList>
            <consortium name="DOE Joint Genome Institute"/>
            <person name="Curtis B.A."/>
            <person name="Tanifuji G."/>
            <person name="Burki F."/>
            <person name="Gruber A."/>
            <person name="Irimia M."/>
            <person name="Maruyama S."/>
            <person name="Arias M.C."/>
            <person name="Ball S.G."/>
            <person name="Gile G.H."/>
            <person name="Hirakawa Y."/>
            <person name="Hopkins J.F."/>
            <person name="Kuo A."/>
            <person name="Rensing S.A."/>
            <person name="Schmutz J."/>
            <person name="Symeonidi A."/>
            <person name="Elias M."/>
            <person name="Eveleigh R.J."/>
            <person name="Herman E.K."/>
            <person name="Klute M.J."/>
            <person name="Nakayama T."/>
            <person name="Obornik M."/>
            <person name="Reyes-Prieto A."/>
            <person name="Armbrust E.V."/>
            <person name="Aves S.J."/>
            <person name="Beiko R.G."/>
            <person name="Coutinho P."/>
            <person name="Dacks J.B."/>
            <person name="Durnford D.G."/>
            <person name="Fast N.M."/>
            <person name="Green B.R."/>
            <person name="Grisdale C.J."/>
            <person name="Hempel F."/>
            <person name="Henrissat B."/>
            <person name="Hoppner M.P."/>
            <person name="Ishida K."/>
            <person name="Kim E."/>
            <person name="Koreny L."/>
            <person name="Kroth P.G."/>
            <person name="Liu Y."/>
            <person name="Malik S.B."/>
            <person name="Maier U.G."/>
            <person name="McRose D."/>
            <person name="Mock T."/>
            <person name="Neilson J.A."/>
            <person name="Onodera N.T."/>
            <person name="Poole A.M."/>
            <person name="Pritham E.J."/>
            <person name="Richards T.A."/>
            <person name="Rocap G."/>
            <person name="Roy S.W."/>
            <person name="Sarai C."/>
            <person name="Schaack S."/>
            <person name="Shirato S."/>
            <person name="Slamovits C.H."/>
            <person name="Spencer D.F."/>
            <person name="Suzuki S."/>
            <person name="Worden A.Z."/>
            <person name="Zauner S."/>
            <person name="Barry K."/>
            <person name="Bell C."/>
            <person name="Bharti A.K."/>
            <person name="Crow J.A."/>
            <person name="Grimwood J."/>
            <person name="Kramer R."/>
            <person name="Lindquist E."/>
            <person name="Lucas S."/>
            <person name="Salamov A."/>
            <person name="McFadden G.I."/>
            <person name="Lane C.E."/>
            <person name="Keeling P.J."/>
            <person name="Gray M.W."/>
            <person name="Grigoriev I.V."/>
            <person name="Archibald J.M."/>
        </authorList>
    </citation>
    <scope>NUCLEOTIDE SEQUENCE</scope>
    <source>
        <strain evidence="3 5">CCMP2712</strain>
    </source>
</reference>
<dbReference type="PaxDb" id="55529-EKX44996"/>
<feature type="region of interest" description="Disordered" evidence="1">
    <location>
        <begin position="385"/>
        <end position="475"/>
    </location>
</feature>
<keyword evidence="2" id="KW-0732">Signal</keyword>
<reference evidence="5" key="2">
    <citation type="submission" date="2012-11" db="EMBL/GenBank/DDBJ databases">
        <authorList>
            <person name="Kuo A."/>
            <person name="Curtis B.A."/>
            <person name="Tanifuji G."/>
            <person name="Burki F."/>
            <person name="Gruber A."/>
            <person name="Irimia M."/>
            <person name="Maruyama S."/>
            <person name="Arias M.C."/>
            <person name="Ball S.G."/>
            <person name="Gile G.H."/>
            <person name="Hirakawa Y."/>
            <person name="Hopkins J.F."/>
            <person name="Rensing S.A."/>
            <person name="Schmutz J."/>
            <person name="Symeonidi A."/>
            <person name="Elias M."/>
            <person name="Eveleigh R.J."/>
            <person name="Herman E.K."/>
            <person name="Klute M.J."/>
            <person name="Nakayama T."/>
            <person name="Obornik M."/>
            <person name="Reyes-Prieto A."/>
            <person name="Armbrust E.V."/>
            <person name="Aves S.J."/>
            <person name="Beiko R.G."/>
            <person name="Coutinho P."/>
            <person name="Dacks J.B."/>
            <person name="Durnford D.G."/>
            <person name="Fast N.M."/>
            <person name="Green B.R."/>
            <person name="Grisdale C."/>
            <person name="Hempe F."/>
            <person name="Henrissat B."/>
            <person name="Hoppner M.P."/>
            <person name="Ishida K.-I."/>
            <person name="Kim E."/>
            <person name="Koreny L."/>
            <person name="Kroth P.G."/>
            <person name="Liu Y."/>
            <person name="Malik S.-B."/>
            <person name="Maier U.G."/>
            <person name="McRose D."/>
            <person name="Mock T."/>
            <person name="Neilson J.A."/>
            <person name="Onodera N.T."/>
            <person name="Poole A.M."/>
            <person name="Pritham E.J."/>
            <person name="Richards T.A."/>
            <person name="Rocap G."/>
            <person name="Roy S.W."/>
            <person name="Sarai C."/>
            <person name="Schaack S."/>
            <person name="Shirato S."/>
            <person name="Slamovits C.H."/>
            <person name="Spencer D.F."/>
            <person name="Suzuki S."/>
            <person name="Worden A.Z."/>
            <person name="Zauner S."/>
            <person name="Barry K."/>
            <person name="Bell C."/>
            <person name="Bharti A.K."/>
            <person name="Crow J.A."/>
            <person name="Grimwood J."/>
            <person name="Kramer R."/>
            <person name="Lindquist E."/>
            <person name="Lucas S."/>
            <person name="Salamov A."/>
            <person name="McFadden G.I."/>
            <person name="Lane C.E."/>
            <person name="Keeling P.J."/>
            <person name="Gray M.W."/>
            <person name="Grigoriev I.V."/>
            <person name="Archibald J.M."/>
        </authorList>
    </citation>
    <scope>NUCLEOTIDE SEQUENCE</scope>
    <source>
        <strain evidence="5">CCMP2712</strain>
    </source>
</reference>
<evidence type="ECO:0000313" key="5">
    <source>
        <dbReference type="Proteomes" id="UP000011087"/>
    </source>
</evidence>
<organism evidence="3">
    <name type="scientific">Guillardia theta (strain CCMP2712)</name>
    <name type="common">Cryptophyte</name>
    <dbReference type="NCBI Taxonomy" id="905079"/>
    <lineage>
        <taxon>Eukaryota</taxon>
        <taxon>Cryptophyceae</taxon>
        <taxon>Pyrenomonadales</taxon>
        <taxon>Geminigeraceae</taxon>
        <taxon>Guillardia</taxon>
    </lineage>
</organism>
<evidence type="ECO:0000256" key="1">
    <source>
        <dbReference type="SAM" id="MobiDB-lite"/>
    </source>
</evidence>
<dbReference type="HOGENOM" id="CLU_450143_0_0_1"/>
<accession>L1J8Z3</accession>
<dbReference type="Proteomes" id="UP000011087">
    <property type="component" value="Unassembled WGS sequence"/>
</dbReference>
<dbReference type="GeneID" id="17301685"/>
<gene>
    <name evidence="3" type="ORF">GUITHDRAFT_109042</name>
</gene>
<sequence>MKSYLIFGVLLIVSQAVRGESQRISEFLEGSDGWRIFNALPDAGVAAGQVTVNSNNNPSYLILSNDVVFQLNAMKNVSSSLGLNMTIKIPQLCMAGDIDCKVILTLLGERCSISTQLAATSQVSSSLVDLLWYASAGRDVAASSWTVCSMLLAPYGYCTEQDAPSAMRAVMGTLRQVVLSVEVRCRYLCESMSFDFKLDSVAVAAQIEGNRMSSTRDRFPNIVGHLTLTSFPALSRCRDVRISSCIWDSCDASMQHLLEASCEGPYGMTGAHCWSQPFLMRYRLQMVGFKLQEATQTDIGCFQGSSCIEQIPLDVSNGVAISAEPMRSVWYWADDENGNVMYEGTSLLDRVEICNEHDLVSRKIENHTGDVVVVGRDGKCISFDYSDTPGEENQTARLGENVDKDEKRDEEEDGNLDGKDEDEDQERDGKDQDREKDQEKDGKDKDEDQEKDGKDEDEEPKRSIDADLLGPAGRERVMVGQIKSVLSSKASDRKSCGKTRTAAPSPDVVRVLGNPSWIFLRGAFYERRSNEDEDVRFDSGKGFLVGTRLGSVAILDSFINVKNVFPHLGPNSGGTRVVIEGEIAKMNANLKDYKCSWQFADKVKEKY</sequence>
<feature type="compositionally biased region" description="Acidic residues" evidence="1">
    <location>
        <begin position="408"/>
        <end position="426"/>
    </location>
</feature>
<reference evidence="4" key="3">
    <citation type="submission" date="2016-03" db="UniProtKB">
        <authorList>
            <consortium name="EnsemblProtists"/>
        </authorList>
    </citation>
    <scope>IDENTIFICATION</scope>
</reference>
<evidence type="ECO:0000313" key="3">
    <source>
        <dbReference type="EMBL" id="EKX44996.1"/>
    </source>
</evidence>
<protein>
    <submittedName>
        <fullName evidence="3 4">Uncharacterized protein</fullName>
    </submittedName>
</protein>
<dbReference type="AlphaFoldDB" id="L1J8Z3"/>
<feature type="signal peptide" evidence="2">
    <location>
        <begin position="1"/>
        <end position="19"/>
    </location>
</feature>
<keyword evidence="5" id="KW-1185">Reference proteome</keyword>
<dbReference type="EnsemblProtists" id="EKX44996">
    <property type="protein sequence ID" value="EKX44996"/>
    <property type="gene ID" value="GUITHDRAFT_109042"/>
</dbReference>
<proteinExistence type="predicted"/>
<evidence type="ECO:0000313" key="4">
    <source>
        <dbReference type="EnsemblProtists" id="EKX44996"/>
    </source>
</evidence>